<reference evidence="1 2" key="1">
    <citation type="submission" date="2018-11" db="EMBL/GenBank/DDBJ databases">
        <authorList>
            <consortium name="Pathogen Informatics"/>
        </authorList>
    </citation>
    <scope>NUCLEOTIDE SEQUENCE [LARGE SCALE GENOMIC DNA]</scope>
    <source>
        <strain>Denwood</strain>
        <strain evidence="2">Zambia</strain>
    </source>
</reference>
<gene>
    <name evidence="1" type="ORF">SMTD_LOCUS19342</name>
</gene>
<dbReference type="Proteomes" id="UP000269396">
    <property type="component" value="Unassembled WGS sequence"/>
</dbReference>
<protein>
    <submittedName>
        <fullName evidence="1">Uncharacterized protein</fullName>
    </submittedName>
</protein>
<dbReference type="PANTHER" id="PTHR47027">
    <property type="entry name" value="REVERSE TRANSCRIPTASE DOMAIN-CONTAINING PROTEIN"/>
    <property type="match status" value="1"/>
</dbReference>
<dbReference type="PANTHER" id="PTHR47027:SF25">
    <property type="entry name" value="REVERSE TRANSCRIPTASE DOMAIN-CONTAINING PROTEIN"/>
    <property type="match status" value="1"/>
</dbReference>
<dbReference type="EMBL" id="UZAL01042134">
    <property type="protein sequence ID" value="VDP79579.1"/>
    <property type="molecule type" value="Genomic_DNA"/>
</dbReference>
<keyword evidence="2" id="KW-1185">Reference proteome</keyword>
<organism evidence="1 2">
    <name type="scientific">Schistosoma mattheei</name>
    <dbReference type="NCBI Taxonomy" id="31246"/>
    <lineage>
        <taxon>Eukaryota</taxon>
        <taxon>Metazoa</taxon>
        <taxon>Spiralia</taxon>
        <taxon>Lophotrochozoa</taxon>
        <taxon>Platyhelminthes</taxon>
        <taxon>Trematoda</taxon>
        <taxon>Digenea</taxon>
        <taxon>Strigeidida</taxon>
        <taxon>Schistosomatoidea</taxon>
        <taxon>Schistosomatidae</taxon>
        <taxon>Schistosoma</taxon>
    </lineage>
</organism>
<accession>A0A183PYA7</accession>
<evidence type="ECO:0000313" key="2">
    <source>
        <dbReference type="Proteomes" id="UP000269396"/>
    </source>
</evidence>
<evidence type="ECO:0000313" key="1">
    <source>
        <dbReference type="EMBL" id="VDP79579.1"/>
    </source>
</evidence>
<dbReference type="AlphaFoldDB" id="A0A183PYA7"/>
<sequence length="160" mass="17781">MENSAWKTAHRPVQNKYLCQARSLNRTLCPSPDDRLGREETSTSGGKHGIQWTARMQFDDLDFTDDPTLPPHTQQQMQEKTIIVAAVSAVVGLNIHKGKSKILRCNTTCNYRIIFDGEAMDGVKPFTYLGSITGEHGESDADVDVGISKAEATYLHMKNI</sequence>
<name>A0A183PYA7_9TREM</name>
<proteinExistence type="predicted"/>